<dbReference type="Proteomes" id="UP000299102">
    <property type="component" value="Unassembled WGS sequence"/>
</dbReference>
<keyword evidence="3" id="KW-1185">Reference proteome</keyword>
<dbReference type="EMBL" id="BGZK01000936">
    <property type="protein sequence ID" value="GBP65681.1"/>
    <property type="molecule type" value="Genomic_DNA"/>
</dbReference>
<dbReference type="AlphaFoldDB" id="A0A4C1XPC8"/>
<proteinExistence type="predicted"/>
<protein>
    <submittedName>
        <fullName evidence="2">Uncharacterized protein</fullName>
    </submittedName>
</protein>
<organism evidence="2 3">
    <name type="scientific">Eumeta variegata</name>
    <name type="common">Bagworm moth</name>
    <name type="synonym">Eumeta japonica</name>
    <dbReference type="NCBI Taxonomy" id="151549"/>
    <lineage>
        <taxon>Eukaryota</taxon>
        <taxon>Metazoa</taxon>
        <taxon>Ecdysozoa</taxon>
        <taxon>Arthropoda</taxon>
        <taxon>Hexapoda</taxon>
        <taxon>Insecta</taxon>
        <taxon>Pterygota</taxon>
        <taxon>Neoptera</taxon>
        <taxon>Endopterygota</taxon>
        <taxon>Lepidoptera</taxon>
        <taxon>Glossata</taxon>
        <taxon>Ditrysia</taxon>
        <taxon>Tineoidea</taxon>
        <taxon>Psychidae</taxon>
        <taxon>Oiketicinae</taxon>
        <taxon>Eumeta</taxon>
    </lineage>
</organism>
<comment type="caution">
    <text evidence="2">The sequence shown here is derived from an EMBL/GenBank/DDBJ whole genome shotgun (WGS) entry which is preliminary data.</text>
</comment>
<name>A0A4C1XPC8_EUMVA</name>
<gene>
    <name evidence="2" type="ORF">EVAR_98394_1</name>
</gene>
<feature type="region of interest" description="Disordered" evidence="1">
    <location>
        <begin position="1"/>
        <end position="28"/>
    </location>
</feature>
<accession>A0A4C1XPC8</accession>
<evidence type="ECO:0000313" key="3">
    <source>
        <dbReference type="Proteomes" id="UP000299102"/>
    </source>
</evidence>
<reference evidence="2 3" key="1">
    <citation type="journal article" date="2019" name="Commun. Biol.">
        <title>The bagworm genome reveals a unique fibroin gene that provides high tensile strength.</title>
        <authorList>
            <person name="Kono N."/>
            <person name="Nakamura H."/>
            <person name="Ohtoshi R."/>
            <person name="Tomita M."/>
            <person name="Numata K."/>
            <person name="Arakawa K."/>
        </authorList>
    </citation>
    <scope>NUCLEOTIDE SEQUENCE [LARGE SCALE GENOMIC DNA]</scope>
</reference>
<dbReference type="OrthoDB" id="512616at2759"/>
<evidence type="ECO:0000313" key="2">
    <source>
        <dbReference type="EMBL" id="GBP65681.1"/>
    </source>
</evidence>
<evidence type="ECO:0000256" key="1">
    <source>
        <dbReference type="SAM" id="MobiDB-lite"/>
    </source>
</evidence>
<sequence>MQFIASRAQGDQSQSVRRGPPVPSRMSLRRTKRNYNSLSVRRTTDQEVNPLNTIHSRISIEQNTTLEPSSSKENNSKDLANRLDLNLKTLKPCPARLSKYTEDEPLKDTSNIMSPTKVVEESLKDKIMQMNIQDMSVVDTKNLIEEVREKFKIPRPLSAKRRVVSDILENLLNQISDINPKIQEEVVTSQSDAPKLSHRDEVEIKPLEDTKGADDIIHVEQKAPKEDGPGDLPVVLNMALENECNDENGQNKPEQDEDTKSTFKLPSEFIADCNSDVSKEAFETPKKLRPVCIGNNSTIEISEKNEGVNIDVFEVHTEVNTKDVTNRGDIPKADTKSKKDSKCILKFSPLNKEVLRNKNVDIDLEVFKSQYLNEVDRRSYKCVFSHRHEEDNDNTQNTIRSVIDFALDAAVKKYHNENGYGIGEYVKDRPSRPVKRKYKEENQNDEGIKVKLLEGDNKECPEKADFEVSKTERLNKEAPCDMRRDGVIEVGELRRDKVKHNKYKKKFRASKRDDVVIDLTKESAPGQIIHKKREKGKMEKMMRNKKFKIRLREKAKVKNRKKNVKYSAENENKKMKQTVLVFDSKDKILKSPVKMKHKKTKSNIKSPDNLKQMSLDNFFVLKIPF</sequence>